<dbReference type="Proteomes" id="UP000002524">
    <property type="component" value="Chromosome 2"/>
</dbReference>
<dbReference type="KEGG" id="dra:DR_A0308"/>
<gene>
    <name evidence="6" type="ordered locus">DR_A0308</name>
</gene>
<dbReference type="PRINTS" id="PR00455">
    <property type="entry name" value="HTHTETR"/>
</dbReference>
<evidence type="ECO:0000259" key="5">
    <source>
        <dbReference type="PROSITE" id="PS50977"/>
    </source>
</evidence>
<protein>
    <submittedName>
        <fullName evidence="6">Transcriptional regulator, TetR family</fullName>
    </submittedName>
</protein>
<dbReference type="PATRIC" id="fig|243230.17.peg.3198"/>
<sequence length="239" mass="27088">MNPKVPGVPCNFKSPLQVTSPTHDLRFFCFQGPDMTDPAPSPRPRRLSRAERQEQLLTVADRLFVAQGYEYTSIEDICRAAGVTRPVVYDHYSSKEGLYLACVRRTRAGYERDLTLAFADAESPREQLERAAGVYFGMVETDPQRWLLLYGGVAVPLTGELGQQLLELRLQTHLFVVEQLRRHVPEQPEERLEAAAVALSGIFEQLGLWWLRRPHLSRAQVVTLACDLGWNGPVRMLLD</sequence>
<proteinExistence type="predicted"/>
<dbReference type="InterPro" id="IPR036271">
    <property type="entry name" value="Tet_transcr_reg_TetR-rel_C_sf"/>
</dbReference>
<keyword evidence="3" id="KW-0804">Transcription</keyword>
<evidence type="ECO:0000256" key="4">
    <source>
        <dbReference type="PROSITE-ProRule" id="PRU00335"/>
    </source>
</evidence>
<dbReference type="PaxDb" id="243230-DR_A0308"/>
<dbReference type="EMBL" id="AE001825">
    <property type="protein sequence ID" value="AAF12470.1"/>
    <property type="molecule type" value="Genomic_DNA"/>
</dbReference>
<dbReference type="SUPFAM" id="SSF48498">
    <property type="entry name" value="Tetracyclin repressor-like, C-terminal domain"/>
    <property type="match status" value="1"/>
</dbReference>
<evidence type="ECO:0000313" key="7">
    <source>
        <dbReference type="Proteomes" id="UP000002524"/>
    </source>
</evidence>
<dbReference type="InParanoid" id="Q9RYK4"/>
<dbReference type="Pfam" id="PF00440">
    <property type="entry name" value="TetR_N"/>
    <property type="match status" value="1"/>
</dbReference>
<dbReference type="PANTHER" id="PTHR30055">
    <property type="entry name" value="HTH-TYPE TRANSCRIPTIONAL REGULATOR RUTR"/>
    <property type="match status" value="1"/>
</dbReference>
<evidence type="ECO:0000256" key="1">
    <source>
        <dbReference type="ARBA" id="ARBA00023015"/>
    </source>
</evidence>
<dbReference type="STRING" id="243230.DR_A0308"/>
<evidence type="ECO:0000256" key="2">
    <source>
        <dbReference type="ARBA" id="ARBA00023125"/>
    </source>
</evidence>
<dbReference type="GO" id="GO:0000976">
    <property type="term" value="F:transcription cis-regulatory region binding"/>
    <property type="evidence" value="ECO:0000318"/>
    <property type="project" value="GO_Central"/>
</dbReference>
<dbReference type="InterPro" id="IPR001647">
    <property type="entry name" value="HTH_TetR"/>
</dbReference>
<reference evidence="6 7" key="1">
    <citation type="journal article" date="1999" name="Science">
        <title>Genome sequence of the radioresistant bacterium Deinococcus radiodurans R1.</title>
        <authorList>
            <person name="White O."/>
            <person name="Eisen J.A."/>
            <person name="Heidelberg J.F."/>
            <person name="Hickey E.K."/>
            <person name="Peterson J.D."/>
            <person name="Dodson R.J."/>
            <person name="Haft D.H."/>
            <person name="Gwinn M.L."/>
            <person name="Nelson W.C."/>
            <person name="Richardson D.L."/>
            <person name="Moffat K.S."/>
            <person name="Qin H."/>
            <person name="Jiang L."/>
            <person name="Pamphile W."/>
            <person name="Crosby M."/>
            <person name="Shen M."/>
            <person name="Vamathevan J.J."/>
            <person name="Lam P."/>
            <person name="McDonald L."/>
            <person name="Utterback T."/>
            <person name="Zalewski C."/>
            <person name="Makarova K.S."/>
            <person name="Aravind L."/>
            <person name="Daly M.J."/>
            <person name="Minton K.W."/>
            <person name="Fleischmann R.D."/>
            <person name="Ketchum K.A."/>
            <person name="Nelson K.E."/>
            <person name="Salzberg S."/>
            <person name="Smith H.O."/>
            <person name="Venter J.C."/>
            <person name="Fraser C.M."/>
        </authorList>
    </citation>
    <scope>NUCLEOTIDE SEQUENCE [LARGE SCALE GENOMIC DNA]</scope>
    <source>
        <strain evidence="7">ATCC 13939 / DSM 20539 / JCM 16871 / LMG 4051 / NBRC 15346 / NCIMB 9279 / R1 / VKM B-1422</strain>
    </source>
</reference>
<organism evidence="6 7">
    <name type="scientific">Deinococcus radiodurans (strain ATCC 13939 / DSM 20539 / JCM 16871 / CCUG 27074 / LMG 4051 / NBRC 15346 / NCIMB 9279 / VKM B-1422 / R1)</name>
    <dbReference type="NCBI Taxonomy" id="243230"/>
    <lineage>
        <taxon>Bacteria</taxon>
        <taxon>Thermotogati</taxon>
        <taxon>Deinococcota</taxon>
        <taxon>Deinococci</taxon>
        <taxon>Deinococcales</taxon>
        <taxon>Deinococcaceae</taxon>
        <taxon>Deinococcus</taxon>
    </lineage>
</organism>
<dbReference type="Pfam" id="PF21943">
    <property type="entry name" value="TetR_C_46"/>
    <property type="match status" value="1"/>
</dbReference>
<dbReference type="EnsemblBacteria" id="AAF12470">
    <property type="protein sequence ID" value="AAF12470"/>
    <property type="gene ID" value="DR_A0308"/>
</dbReference>
<dbReference type="SUPFAM" id="SSF46689">
    <property type="entry name" value="Homeodomain-like"/>
    <property type="match status" value="1"/>
</dbReference>
<dbReference type="eggNOG" id="COG1309">
    <property type="taxonomic scope" value="Bacteria"/>
</dbReference>
<feature type="domain" description="HTH tetR-type" evidence="5">
    <location>
        <begin position="50"/>
        <end position="110"/>
    </location>
</feature>
<dbReference type="HOGENOM" id="CLU_069356_12_2_0"/>
<keyword evidence="7" id="KW-1185">Reference proteome</keyword>
<keyword evidence="1" id="KW-0805">Transcription regulation</keyword>
<dbReference type="GO" id="GO:0003700">
    <property type="term" value="F:DNA-binding transcription factor activity"/>
    <property type="evidence" value="ECO:0000318"/>
    <property type="project" value="GO_Central"/>
</dbReference>
<dbReference type="InterPro" id="IPR054129">
    <property type="entry name" value="DesT_TetR_C"/>
</dbReference>
<keyword evidence="2 4" id="KW-0238">DNA-binding</keyword>
<dbReference type="PROSITE" id="PS50977">
    <property type="entry name" value="HTH_TETR_2"/>
    <property type="match status" value="1"/>
</dbReference>
<name>Q9RYK4_DEIRA</name>
<dbReference type="GO" id="GO:0006355">
    <property type="term" value="P:regulation of DNA-templated transcription"/>
    <property type="evidence" value="ECO:0000318"/>
    <property type="project" value="GO_Central"/>
</dbReference>
<dbReference type="InterPro" id="IPR009057">
    <property type="entry name" value="Homeodomain-like_sf"/>
</dbReference>
<evidence type="ECO:0000313" key="6">
    <source>
        <dbReference type="EMBL" id="AAF12470.1"/>
    </source>
</evidence>
<dbReference type="PANTHER" id="PTHR30055:SF146">
    <property type="entry name" value="HTH-TYPE TRANSCRIPTIONAL DUAL REGULATOR CECR"/>
    <property type="match status" value="1"/>
</dbReference>
<feature type="DNA-binding region" description="H-T-H motif" evidence="4">
    <location>
        <begin position="73"/>
        <end position="92"/>
    </location>
</feature>
<dbReference type="AlphaFoldDB" id="Q9RYK4"/>
<dbReference type="OrthoDB" id="9814200at2"/>
<dbReference type="PIR" id="A75585">
    <property type="entry name" value="A75585"/>
</dbReference>
<dbReference type="InterPro" id="IPR050109">
    <property type="entry name" value="HTH-type_TetR-like_transc_reg"/>
</dbReference>
<accession>Q9RYK4</accession>
<evidence type="ECO:0000256" key="3">
    <source>
        <dbReference type="ARBA" id="ARBA00023163"/>
    </source>
</evidence>
<dbReference type="Gene3D" id="1.10.357.10">
    <property type="entry name" value="Tetracycline Repressor, domain 2"/>
    <property type="match status" value="1"/>
</dbReference>